<reference evidence="2" key="1">
    <citation type="submission" date="2015-07" db="EMBL/GenBank/DDBJ databases">
        <title>Genome sequencing of Sunxiuqinia dokdonensis strain SK.</title>
        <authorList>
            <person name="Ahn S."/>
            <person name="Kim B.-C."/>
        </authorList>
    </citation>
    <scope>NUCLEOTIDE SEQUENCE [LARGE SCALE GENOMIC DNA]</scope>
    <source>
        <strain evidence="2">SK</strain>
    </source>
</reference>
<dbReference type="AlphaFoldDB" id="A0A0L8V3J9"/>
<proteinExistence type="predicted"/>
<gene>
    <name evidence="1" type="ORF">NC99_42550</name>
</gene>
<comment type="caution">
    <text evidence="1">The sequence shown here is derived from an EMBL/GenBank/DDBJ whole genome shotgun (WGS) entry which is preliminary data.</text>
</comment>
<evidence type="ECO:0000313" key="1">
    <source>
        <dbReference type="EMBL" id="KOH42948.1"/>
    </source>
</evidence>
<accession>A0A0L8V3J9</accession>
<dbReference type="EMBL" id="LGIA01000206">
    <property type="protein sequence ID" value="KOH42948.1"/>
    <property type="molecule type" value="Genomic_DNA"/>
</dbReference>
<protein>
    <submittedName>
        <fullName evidence="1">Uncharacterized protein</fullName>
    </submittedName>
</protein>
<organism evidence="1 2">
    <name type="scientific">Sunxiuqinia dokdonensis</name>
    <dbReference type="NCBI Taxonomy" id="1409788"/>
    <lineage>
        <taxon>Bacteria</taxon>
        <taxon>Pseudomonadati</taxon>
        <taxon>Bacteroidota</taxon>
        <taxon>Bacteroidia</taxon>
        <taxon>Marinilabiliales</taxon>
        <taxon>Prolixibacteraceae</taxon>
        <taxon>Sunxiuqinia</taxon>
    </lineage>
</organism>
<dbReference type="PATRIC" id="fig|1409788.3.peg.4348"/>
<dbReference type="STRING" id="1409788.NC99_42550"/>
<evidence type="ECO:0000313" key="2">
    <source>
        <dbReference type="Proteomes" id="UP000036958"/>
    </source>
</evidence>
<sequence>MANSEILLYQTEDGQTKIDVRLEKNGLAFAGSNYNIVR</sequence>
<name>A0A0L8V3J9_9BACT</name>
<dbReference type="Proteomes" id="UP000036958">
    <property type="component" value="Unassembled WGS sequence"/>
</dbReference>
<keyword evidence="2" id="KW-1185">Reference proteome</keyword>